<accession>A0ABX1PUD6</accession>
<gene>
    <name evidence="2" type="ORF">GPA22_04895</name>
</gene>
<keyword evidence="1" id="KW-0472">Membrane</keyword>
<reference evidence="2 3" key="1">
    <citation type="submission" date="2019-12" db="EMBL/GenBank/DDBJ databases">
        <title>Comparative genomics gives insights into the taxonomy of the Azoarcus-Aromatoleum group and reveals separate origins of nif in the plant-associated Azoarcus and non-plant-associated Aromatoleum sub-groups.</title>
        <authorList>
            <person name="Lafos M."/>
            <person name="Maluk M."/>
            <person name="Batista M."/>
            <person name="Junghare M."/>
            <person name="Carmona M."/>
            <person name="Faoro H."/>
            <person name="Cruz L.M."/>
            <person name="Battistoni F."/>
            <person name="De Souza E."/>
            <person name="Pedrosa F."/>
            <person name="Chen W.-M."/>
            <person name="Poole P.S."/>
            <person name="Dixon R.A."/>
            <person name="James E.K."/>
        </authorList>
    </citation>
    <scope>NUCLEOTIDE SEQUENCE [LARGE SCALE GENOMIC DNA]</scope>
    <source>
        <strain evidence="2 3">Td21</strain>
    </source>
</reference>
<keyword evidence="1" id="KW-0812">Transmembrane</keyword>
<keyword evidence="1" id="KW-1133">Transmembrane helix</keyword>
<dbReference type="Proteomes" id="UP000623795">
    <property type="component" value="Unassembled WGS sequence"/>
</dbReference>
<sequence length="61" mass="6536">MKASRFKTLAISFYQEQDAVTAIEYALLASLIFAVIVTGVTLLGTEVKAMYDALAAAIPPQ</sequence>
<evidence type="ECO:0000313" key="2">
    <source>
        <dbReference type="EMBL" id="NMG43066.1"/>
    </source>
</evidence>
<comment type="caution">
    <text evidence="2">The sequence shown here is derived from an EMBL/GenBank/DDBJ whole genome shotgun (WGS) entry which is preliminary data.</text>
</comment>
<dbReference type="Pfam" id="PF04964">
    <property type="entry name" value="Flp_Fap"/>
    <property type="match status" value="1"/>
</dbReference>
<name>A0ABX1PUD6_9RHOO</name>
<protein>
    <submittedName>
        <fullName evidence="2">Flp family type IVb pilin</fullName>
    </submittedName>
</protein>
<proteinExistence type="predicted"/>
<dbReference type="EMBL" id="WTVN01000005">
    <property type="protein sequence ID" value="NMG43066.1"/>
    <property type="molecule type" value="Genomic_DNA"/>
</dbReference>
<evidence type="ECO:0000313" key="3">
    <source>
        <dbReference type="Proteomes" id="UP000623795"/>
    </source>
</evidence>
<evidence type="ECO:0000256" key="1">
    <source>
        <dbReference type="SAM" id="Phobius"/>
    </source>
</evidence>
<organism evidence="2 3">
    <name type="scientific">Aromatoleum toluvorans</name>
    <dbReference type="NCBI Taxonomy" id="92002"/>
    <lineage>
        <taxon>Bacteria</taxon>
        <taxon>Pseudomonadati</taxon>
        <taxon>Pseudomonadota</taxon>
        <taxon>Betaproteobacteria</taxon>
        <taxon>Rhodocyclales</taxon>
        <taxon>Rhodocyclaceae</taxon>
        <taxon>Aromatoleum</taxon>
    </lineage>
</organism>
<feature type="transmembrane region" description="Helical" evidence="1">
    <location>
        <begin position="22"/>
        <end position="43"/>
    </location>
</feature>
<keyword evidence="3" id="KW-1185">Reference proteome</keyword>
<dbReference type="InterPro" id="IPR007047">
    <property type="entry name" value="Flp_Fap"/>
</dbReference>
<dbReference type="RefSeq" id="WP_169254984.1">
    <property type="nucleotide sequence ID" value="NZ_WTVN01000005.1"/>
</dbReference>